<dbReference type="InterPro" id="IPR031885">
    <property type="entry name" value="DUF4764"/>
</dbReference>
<evidence type="ECO:0000259" key="3">
    <source>
        <dbReference type="PROSITE" id="PS50157"/>
    </source>
</evidence>
<keyword evidence="1" id="KW-0479">Metal-binding</keyword>
<dbReference type="InParanoid" id="A0A6P8RUX2"/>
<accession>A0A6P8RUX2</accession>
<protein>
    <submittedName>
        <fullName evidence="5">Zinc finger protein 839 isoform X1</fullName>
    </submittedName>
</protein>
<feature type="domain" description="C2H2-type" evidence="3">
    <location>
        <begin position="447"/>
        <end position="474"/>
    </location>
</feature>
<dbReference type="PANTHER" id="PTHR16116">
    <property type="entry name" value="ZINC FINGER PROTEIN 839"/>
    <property type="match status" value="1"/>
</dbReference>
<feature type="compositionally biased region" description="Polar residues" evidence="2">
    <location>
        <begin position="568"/>
        <end position="579"/>
    </location>
</feature>
<dbReference type="CTD" id="55778"/>
<sequence length="1126" mass="123650">MADAGGKGSGRSMAVGVQAVCGVEHYTWQACGSSTLDLVAKQFKMHDVPATGEETVLKSAHVLGTLAAGEGLLVGGFEDPTALERLRAAGAESQVQSVAEIHGAPANTIIYLQPDGTLVEGGSGLGAEEEYGLVEQLVEGPKESPRFIQHAALAPEELQQVIQQVTKSQEQQRNREKRAECSALTESTGQGTVPRSAAAAAPLQQPVRVVQNAAQQLQNVAQQVALEQTGLLQHKQLQAIRIQVQPKENKEKPMLPLAAIQPPTVKINQPLNGNSTASRLNILGPQIIRIQPVAGSEQQQFFLHSSSDPSIQLLVQRPLPPVGPVSKKTAIGKRLNGEKTYSMLSATISENITAMPSNPLTTGPEHNQRDKLKAKKSLKIKTRSGRISRPPKYKARDYKFIKTEDLVDGRLSDSDDYSELSIEEEDEGKQEDALFSPLSYNLKPKTFKCEACEKSYIGRGGLARHYKLNPGHGKVDFSQQKPMLGNKLNGLVFLGDVGDADDGVRLTLPELSVMADLKNEIVSSPLTLEATVSSQNGQETSRLTEDTKLLEPMQQTETSDWSFEKLQQPEQLQGPQCGQSVVPGRRRHGRPGRPPKSLSTISAEHHRVRRKGRLKELLYQCSSEDVMEVAVPYLTKIVTVYEFLLMKVEKGHPAKAFFPDVYKEFEELHSLVKSMAQEYFNSPALLSSQQALEIKNLKVAETLGITEKFIRKQKLHEDFSPNYLIDNQLFSETEQKCTKESINEELIPPMKRIRREDIAENISLIYSDDSGMEGERLSSGTLPTKESLNHHPNDPAAVSSGETCILSMTPDIGLECINDKLPQAYQEFTKPQGRTDSSESDILLHEPAGEIMDCSQVASVSIQSQDKVSSISHHEAQFLTGTDNSSEKYAEHFTNEKLESKVKKCEFPNPLSIEGEGQSSGLINGETDHITTSTQVPQHDADLQDSLIHHDHAELNDSDIADQMQELERVFSTDVSTDHLCRTQAGSQLPLHDPSLSTQVSLETEMDNLTELTYGIEDQPHGQDELESTVTVDGTVAFQITDENHQLLTQGHEQIFIHTSDGLILTHPSTSVSQTEGILIMTNSDGTTMHIRSHEGVPLETVEALLTMEAEGQSESIPVSQSAIQQ</sequence>
<dbReference type="PANTHER" id="PTHR16116:SF5">
    <property type="entry name" value="ZINC FINGER PROTEIN 839"/>
    <property type="match status" value="1"/>
</dbReference>
<dbReference type="GeneID" id="117364001"/>
<evidence type="ECO:0000256" key="2">
    <source>
        <dbReference type="SAM" id="MobiDB-lite"/>
    </source>
</evidence>
<evidence type="ECO:0000313" key="5">
    <source>
        <dbReference type="RefSeq" id="XP_033808581.1"/>
    </source>
</evidence>
<evidence type="ECO:0000256" key="1">
    <source>
        <dbReference type="PROSITE-ProRule" id="PRU00042"/>
    </source>
</evidence>
<dbReference type="OrthoDB" id="5981545at2759"/>
<feature type="region of interest" description="Disordered" evidence="2">
    <location>
        <begin position="568"/>
        <end position="603"/>
    </location>
</feature>
<feature type="region of interest" description="Disordered" evidence="2">
    <location>
        <begin position="772"/>
        <end position="799"/>
    </location>
</feature>
<reference evidence="5" key="1">
    <citation type="submission" date="2025-08" db="UniProtKB">
        <authorList>
            <consortium name="RefSeq"/>
        </authorList>
    </citation>
    <scope>IDENTIFICATION</scope>
</reference>
<feature type="compositionally biased region" description="Basic and acidic residues" evidence="2">
    <location>
        <begin position="170"/>
        <end position="180"/>
    </location>
</feature>
<dbReference type="Proteomes" id="UP000515159">
    <property type="component" value="Chromosome 7"/>
</dbReference>
<feature type="compositionally biased region" description="Basic residues" evidence="2">
    <location>
        <begin position="372"/>
        <end position="390"/>
    </location>
</feature>
<dbReference type="KEGG" id="gsh:117364001"/>
<organism evidence="4 5">
    <name type="scientific">Geotrypetes seraphini</name>
    <name type="common">Gaboon caecilian</name>
    <name type="synonym">Caecilia seraphini</name>
    <dbReference type="NCBI Taxonomy" id="260995"/>
    <lineage>
        <taxon>Eukaryota</taxon>
        <taxon>Metazoa</taxon>
        <taxon>Chordata</taxon>
        <taxon>Craniata</taxon>
        <taxon>Vertebrata</taxon>
        <taxon>Euteleostomi</taxon>
        <taxon>Amphibia</taxon>
        <taxon>Gymnophiona</taxon>
        <taxon>Geotrypetes</taxon>
    </lineage>
</organism>
<dbReference type="RefSeq" id="XP_033808581.1">
    <property type="nucleotide sequence ID" value="XM_033952690.1"/>
</dbReference>
<feature type="region of interest" description="Disordered" evidence="2">
    <location>
        <begin position="410"/>
        <end position="429"/>
    </location>
</feature>
<evidence type="ECO:0000313" key="4">
    <source>
        <dbReference type="Proteomes" id="UP000515159"/>
    </source>
</evidence>
<name>A0A6P8RUX2_GEOSA</name>
<keyword evidence="4" id="KW-1185">Reference proteome</keyword>
<feature type="compositionally biased region" description="Polar residues" evidence="2">
    <location>
        <begin position="184"/>
        <end position="193"/>
    </location>
</feature>
<feature type="region of interest" description="Disordered" evidence="2">
    <location>
        <begin position="168"/>
        <end position="199"/>
    </location>
</feature>
<dbReference type="GO" id="GO:0008270">
    <property type="term" value="F:zinc ion binding"/>
    <property type="evidence" value="ECO:0007669"/>
    <property type="project" value="UniProtKB-KW"/>
</dbReference>
<dbReference type="InterPro" id="IPR013087">
    <property type="entry name" value="Znf_C2H2_type"/>
</dbReference>
<dbReference type="PROSITE" id="PS50157">
    <property type="entry name" value="ZINC_FINGER_C2H2_2"/>
    <property type="match status" value="1"/>
</dbReference>
<keyword evidence="1" id="KW-0863">Zinc-finger</keyword>
<dbReference type="Pfam" id="PF15961">
    <property type="entry name" value="DUF4764"/>
    <property type="match status" value="1"/>
</dbReference>
<feature type="compositionally biased region" description="Polar residues" evidence="2">
    <location>
        <begin position="354"/>
        <end position="365"/>
    </location>
</feature>
<dbReference type="AlphaFoldDB" id="A0A6P8RUX2"/>
<feature type="compositionally biased region" description="Acidic residues" evidence="2">
    <location>
        <begin position="414"/>
        <end position="429"/>
    </location>
</feature>
<feature type="region of interest" description="Disordered" evidence="2">
    <location>
        <begin position="354"/>
        <end position="390"/>
    </location>
</feature>
<proteinExistence type="predicted"/>
<dbReference type="FunCoup" id="A0A6P8RUX2">
    <property type="interactions" value="724"/>
</dbReference>
<dbReference type="InterPro" id="IPR039946">
    <property type="entry name" value="ZN839"/>
</dbReference>
<keyword evidence="1" id="KW-0862">Zinc</keyword>
<gene>
    <name evidence="5" type="primary">ZNF839</name>
</gene>
<feature type="compositionally biased region" description="Basic residues" evidence="2">
    <location>
        <begin position="584"/>
        <end position="593"/>
    </location>
</feature>